<accession>A0A7W7DCF8</accession>
<reference evidence="1 2" key="1">
    <citation type="submission" date="2020-08" db="EMBL/GenBank/DDBJ databases">
        <title>Sequencing the genomes of 1000 actinobacteria strains.</title>
        <authorList>
            <person name="Klenk H.-P."/>
        </authorList>
    </citation>
    <scope>NUCLEOTIDE SEQUENCE [LARGE SCALE GENOMIC DNA]</scope>
    <source>
        <strain evidence="1 2">DSM 45784</strain>
    </source>
</reference>
<comment type="caution">
    <text evidence="1">The sequence shown here is derived from an EMBL/GenBank/DDBJ whole genome shotgun (WGS) entry which is preliminary data.</text>
</comment>
<organism evidence="1 2">
    <name type="scientific">Sphaerisporangium siamense</name>
    <dbReference type="NCBI Taxonomy" id="795645"/>
    <lineage>
        <taxon>Bacteria</taxon>
        <taxon>Bacillati</taxon>
        <taxon>Actinomycetota</taxon>
        <taxon>Actinomycetes</taxon>
        <taxon>Streptosporangiales</taxon>
        <taxon>Streptosporangiaceae</taxon>
        <taxon>Sphaerisporangium</taxon>
    </lineage>
</organism>
<evidence type="ECO:0000313" key="1">
    <source>
        <dbReference type="EMBL" id="MBB4704280.1"/>
    </source>
</evidence>
<gene>
    <name evidence="1" type="ORF">BJ982_005824</name>
</gene>
<dbReference type="Proteomes" id="UP000542210">
    <property type="component" value="Unassembled WGS sequence"/>
</dbReference>
<dbReference type="RefSeq" id="WP_307784633.1">
    <property type="nucleotide sequence ID" value="NZ_BOOV01000012.1"/>
</dbReference>
<name>A0A7W7DCF8_9ACTN</name>
<keyword evidence="2" id="KW-1185">Reference proteome</keyword>
<sequence length="65" mass="7349">MNAWLRKQNVTASVTSYPARPGLACHRAIRTYARRTPKTVLVNAPASAAVRYAAWRRKPKTKIVR</sequence>
<dbReference type="AlphaFoldDB" id="A0A7W7DCF8"/>
<evidence type="ECO:0000313" key="2">
    <source>
        <dbReference type="Proteomes" id="UP000542210"/>
    </source>
</evidence>
<dbReference type="EMBL" id="JACHND010000001">
    <property type="protein sequence ID" value="MBB4704280.1"/>
    <property type="molecule type" value="Genomic_DNA"/>
</dbReference>
<protein>
    <submittedName>
        <fullName evidence="1">Uncharacterized protein</fullName>
    </submittedName>
</protein>
<proteinExistence type="predicted"/>